<keyword evidence="2" id="KW-1185">Reference proteome</keyword>
<gene>
    <name evidence="1" type="ORF">GSF22_31045</name>
</gene>
<comment type="caution">
    <text evidence="1">The sequence shown here is derived from an EMBL/GenBank/DDBJ whole genome shotgun (WGS) entry which is preliminary data.</text>
</comment>
<reference evidence="1 2" key="1">
    <citation type="submission" date="2019-12" db="EMBL/GenBank/DDBJ databases">
        <title>Whole genome sequencing of endophytic Actinobacterium Micromonospora sp. MPMI6T.</title>
        <authorList>
            <person name="Evv R."/>
            <person name="Podile A.R."/>
        </authorList>
    </citation>
    <scope>NUCLEOTIDE SEQUENCE [LARGE SCALE GENOMIC DNA]</scope>
    <source>
        <strain evidence="1 2">MPMI6</strain>
    </source>
</reference>
<sequence length="227" mass="25671">MTYRSVIIARIVPGSEEKVGEVFGYYDRTTRPQDLGVIARRLLSLDDLYIHVIERNIDPKLSLGKARGLPAFQQIAEAIAPYVTPYPRNWKNPSDSVAHEFYSWTPPGSPEPDPNTPSENLTVIVARIKPGAEPDVARVFGESDAGPLPIELGVTGRWLYSNDDVYLHLLERTDEAFAEAMRESHAKPAFAKIMDDLRPFVTPYNPETWRGPEDAVAKEFYRWRAED</sequence>
<dbReference type="Pfam" id="PF04673">
    <property type="entry name" value="Cyclase_polyket"/>
    <property type="match status" value="2"/>
</dbReference>
<dbReference type="SUPFAM" id="SSF54909">
    <property type="entry name" value="Dimeric alpha+beta barrel"/>
    <property type="match status" value="2"/>
</dbReference>
<dbReference type="Proteomes" id="UP000823521">
    <property type="component" value="Unassembled WGS sequence"/>
</dbReference>
<dbReference type="EMBL" id="WVUH01000472">
    <property type="protein sequence ID" value="MBO4210397.1"/>
    <property type="molecule type" value="Genomic_DNA"/>
</dbReference>
<dbReference type="Gene3D" id="3.30.70.1090">
    <property type="entry name" value="Dimeric alpha+beta barrel"/>
    <property type="match status" value="2"/>
</dbReference>
<dbReference type="RefSeq" id="WP_208817486.1">
    <property type="nucleotide sequence ID" value="NZ_WVUH01000472.1"/>
</dbReference>
<dbReference type="InterPro" id="IPR006765">
    <property type="entry name" value="Polyketide_synth_cyclase"/>
</dbReference>
<evidence type="ECO:0000313" key="2">
    <source>
        <dbReference type="Proteomes" id="UP000823521"/>
    </source>
</evidence>
<proteinExistence type="predicted"/>
<accession>A0ABS3W0S7</accession>
<dbReference type="InterPro" id="IPR011008">
    <property type="entry name" value="Dimeric_a/b-barrel"/>
</dbReference>
<dbReference type="InterPro" id="IPR038474">
    <property type="entry name" value="Polyketide_synth_cyclase_sf"/>
</dbReference>
<evidence type="ECO:0000313" key="1">
    <source>
        <dbReference type="EMBL" id="MBO4210397.1"/>
    </source>
</evidence>
<organism evidence="1 2">
    <name type="scientific">Micromonospora echinofusca</name>
    <dbReference type="NCBI Taxonomy" id="47858"/>
    <lineage>
        <taxon>Bacteria</taxon>
        <taxon>Bacillati</taxon>
        <taxon>Actinomycetota</taxon>
        <taxon>Actinomycetes</taxon>
        <taxon>Micromonosporales</taxon>
        <taxon>Micromonosporaceae</taxon>
        <taxon>Micromonospora</taxon>
    </lineage>
</organism>
<name>A0ABS3W0S7_MICEH</name>
<protein>
    <submittedName>
        <fullName evidence="1">TcmI family type II polyketide cyclase</fullName>
    </submittedName>
</protein>